<dbReference type="AlphaFoldDB" id="A0A2I2KJE8"/>
<evidence type="ECO:0000313" key="3">
    <source>
        <dbReference type="Proteomes" id="UP000234331"/>
    </source>
</evidence>
<gene>
    <name evidence="2" type="ORF">FRACA_1120006</name>
</gene>
<feature type="region of interest" description="Disordered" evidence="1">
    <location>
        <begin position="1"/>
        <end position="21"/>
    </location>
</feature>
<dbReference type="EMBL" id="FZMO01000016">
    <property type="protein sequence ID" value="SNQ45788.1"/>
    <property type="molecule type" value="Genomic_DNA"/>
</dbReference>
<reference evidence="2 3" key="1">
    <citation type="submission" date="2017-06" db="EMBL/GenBank/DDBJ databases">
        <authorList>
            <person name="Kim H.J."/>
            <person name="Triplett B.A."/>
        </authorList>
    </citation>
    <scope>NUCLEOTIDE SEQUENCE [LARGE SCALE GENOMIC DNA]</scope>
    <source>
        <strain evidence="2">FRACA_ARgP5</strain>
    </source>
</reference>
<evidence type="ECO:0000256" key="1">
    <source>
        <dbReference type="SAM" id="MobiDB-lite"/>
    </source>
</evidence>
<protein>
    <submittedName>
        <fullName evidence="2">Uncharacterized protein</fullName>
    </submittedName>
</protein>
<dbReference type="Proteomes" id="UP000234331">
    <property type="component" value="Unassembled WGS sequence"/>
</dbReference>
<keyword evidence="3" id="KW-1185">Reference proteome</keyword>
<organism evidence="2 3">
    <name type="scientific">Frankia canadensis</name>
    <dbReference type="NCBI Taxonomy" id="1836972"/>
    <lineage>
        <taxon>Bacteria</taxon>
        <taxon>Bacillati</taxon>
        <taxon>Actinomycetota</taxon>
        <taxon>Actinomycetes</taxon>
        <taxon>Frankiales</taxon>
        <taxon>Frankiaceae</taxon>
        <taxon>Frankia</taxon>
    </lineage>
</organism>
<sequence>MGPEASRRGEPARPQEALGERRAARLTLRRIRTVGDDDGCPAAARPLRPAREDSPFTTVALARTPAARLCPDGP</sequence>
<proteinExistence type="predicted"/>
<accession>A0A2I2KJE8</accession>
<evidence type="ECO:0000313" key="2">
    <source>
        <dbReference type="EMBL" id="SNQ45788.1"/>
    </source>
</evidence>
<name>A0A2I2KJE8_9ACTN</name>